<dbReference type="EMBL" id="CACVAS010000018">
    <property type="protein sequence ID" value="CAA6800706.1"/>
    <property type="molecule type" value="Genomic_DNA"/>
</dbReference>
<dbReference type="InterPro" id="IPR013383">
    <property type="entry name" value="CRISPR-assoc_prot_DxTHG_CS"/>
</dbReference>
<dbReference type="NCBIfam" id="TIGR02549">
    <property type="entry name" value="CRISPR_DxTHG"/>
    <property type="match status" value="1"/>
</dbReference>
<name>A0A6S6RZ47_9BACT</name>
<protein>
    <recommendedName>
        <fullName evidence="2">CRISPR-associated protein, TM1812 family</fullName>
    </recommendedName>
</protein>
<proteinExistence type="predicted"/>
<dbReference type="AlphaFoldDB" id="A0A6S6RZ47"/>
<organism evidence="1">
    <name type="scientific">uncultured Sulfurovum sp</name>
    <dbReference type="NCBI Taxonomy" id="269237"/>
    <lineage>
        <taxon>Bacteria</taxon>
        <taxon>Pseudomonadati</taxon>
        <taxon>Campylobacterota</taxon>
        <taxon>Epsilonproteobacteria</taxon>
        <taxon>Campylobacterales</taxon>
        <taxon>Sulfurovaceae</taxon>
        <taxon>Sulfurovum</taxon>
        <taxon>environmental samples</taxon>
    </lineage>
</organism>
<gene>
    <name evidence="1" type="ORF">HELGO_WM11094</name>
</gene>
<reference evidence="1" key="1">
    <citation type="submission" date="2020-01" db="EMBL/GenBank/DDBJ databases">
        <authorList>
            <person name="Meier V. D."/>
            <person name="Meier V D."/>
        </authorList>
    </citation>
    <scope>NUCLEOTIDE SEQUENCE</scope>
    <source>
        <strain evidence="1">HLG_WM_MAG_01</strain>
    </source>
</reference>
<accession>A0A6S6RZ47</accession>
<sequence>MPKTIISILGTSGRDYKSKEPSLVHYDCSILSKECGEYHNATDVLLEHFDGVFYFIGTQYAIDFQKELLDFRGRECHFVVVSDDGLDDVFEKVLELLAEHDDVLLDVTHGFRHQPIMAIFASTLSQFLARNSLQIVYAKVLDSTHYAYIYLDNYVEISQISLLLTGFIRTLNFIPVNSMKLLDNKVFENFSKSLLANDLRGVQKHHVLLQKELTQLENNEALSHIGKLLDKVQKELKPLEGFSGLDKHERYVTLAKMTVEKNYLVVALAYVFESLRTYSDLCFEDVCRDIEYEDDFSRKQDIMNAITNADRQFKKNITIIYKKHKGFYGKNKTNLDRVARVYLDIRKLRNSLAHINEHKEFADIKKMLFGYIFKVESIYRDDVLGQLKV</sequence>
<dbReference type="SUPFAM" id="SSF160980">
    <property type="entry name" value="SSO1389-like"/>
    <property type="match status" value="1"/>
</dbReference>
<evidence type="ECO:0000313" key="1">
    <source>
        <dbReference type="EMBL" id="CAA6800706.1"/>
    </source>
</evidence>
<evidence type="ECO:0008006" key="2">
    <source>
        <dbReference type="Google" id="ProtNLM"/>
    </source>
</evidence>